<evidence type="ECO:0000256" key="1">
    <source>
        <dbReference type="SAM" id="SignalP"/>
    </source>
</evidence>
<evidence type="ECO:0008006" key="3">
    <source>
        <dbReference type="Google" id="ProtNLM"/>
    </source>
</evidence>
<evidence type="ECO:0000313" key="2">
    <source>
        <dbReference type="EMBL" id="WTW72336.1"/>
    </source>
</evidence>
<feature type="chain" id="PRO_5044007392" description="Secreted protein" evidence="1">
    <location>
        <begin position="25"/>
        <end position="179"/>
    </location>
</feature>
<keyword evidence="1" id="KW-0732">Signal</keyword>
<gene>
    <name evidence="2" type="ORF">OG398_30790</name>
</gene>
<dbReference type="AlphaFoldDB" id="A0AAU2VXU7"/>
<dbReference type="EMBL" id="CP108313">
    <property type="protein sequence ID" value="WTW72336.1"/>
    <property type="molecule type" value="Genomic_DNA"/>
</dbReference>
<name>A0AAU2VXU7_9ACTN</name>
<feature type="signal peptide" evidence="1">
    <location>
        <begin position="1"/>
        <end position="24"/>
    </location>
</feature>
<accession>A0AAU2VXU7</accession>
<protein>
    <recommendedName>
        <fullName evidence="3">Secreted protein</fullName>
    </recommendedName>
</protein>
<sequence>MDAGLAAVLGALAGSMATISAAIAANRSQRETARFTARAEHQRQRREPRHDVYKEFIAQASRLRDQIEIFANFDLYPDSVTVETVTRYNDTVKVLQEKWVEVGLVGPRDVAAASKVIEELGRSSALQVNRLQWFIDQEEEQRKIEEQATIEGSSMQLTALLDKFIETAQVALDDDGSLK</sequence>
<proteinExistence type="predicted"/>
<organism evidence="2">
    <name type="scientific">Streptomyces sp. NBC_00008</name>
    <dbReference type="NCBI Taxonomy" id="2903610"/>
    <lineage>
        <taxon>Bacteria</taxon>
        <taxon>Bacillati</taxon>
        <taxon>Actinomycetota</taxon>
        <taxon>Actinomycetes</taxon>
        <taxon>Kitasatosporales</taxon>
        <taxon>Streptomycetaceae</taxon>
        <taxon>Streptomyces</taxon>
    </lineage>
</organism>
<reference evidence="2" key="1">
    <citation type="submission" date="2022-10" db="EMBL/GenBank/DDBJ databases">
        <title>The complete genomes of actinobacterial strains from the NBC collection.</title>
        <authorList>
            <person name="Joergensen T.S."/>
            <person name="Alvarez Arevalo M."/>
            <person name="Sterndorff E.B."/>
            <person name="Faurdal D."/>
            <person name="Vuksanovic O."/>
            <person name="Mourched A.-S."/>
            <person name="Charusanti P."/>
            <person name="Shaw S."/>
            <person name="Blin K."/>
            <person name="Weber T."/>
        </authorList>
    </citation>
    <scope>NUCLEOTIDE SEQUENCE</scope>
    <source>
        <strain evidence="2">NBC_00008</strain>
    </source>
</reference>